<feature type="region of interest" description="Disordered" evidence="1">
    <location>
        <begin position="1"/>
        <end position="24"/>
    </location>
</feature>
<reference evidence="2 3" key="1">
    <citation type="submission" date="2017-07" db="EMBL/GenBank/DDBJ databases">
        <title>Draft whole genome sequences of clinical Proprionibacteriaceae strains.</title>
        <authorList>
            <person name="Bernier A.-M."/>
            <person name="Bernard K."/>
            <person name="Domingo M.-C."/>
        </authorList>
    </citation>
    <scope>NUCLEOTIDE SEQUENCE [LARGE SCALE GENOMIC DNA]</scope>
    <source>
        <strain evidence="2 3">NML 150081</strain>
    </source>
</reference>
<dbReference type="RefSeq" id="WP_094452289.1">
    <property type="nucleotide sequence ID" value="NZ_NMVJ01000001.1"/>
</dbReference>
<accession>A0A255ELB1</accession>
<name>A0A255ELB1_9ACTN</name>
<gene>
    <name evidence="2" type="ORF">CGZ91_02020</name>
</gene>
<dbReference type="AlphaFoldDB" id="A0A255ELB1"/>
<sequence>MTQVHKQDDPSTAAPSTPPTARSAADELGYRNGHVYFDGDPAHAVLHTDFDVAAYTRQAKGRIRETPGPGELPDARRADLAFLWRVENGAISELREVISSWTGVEARITAFLATWAFERHWMAVAIRDILAVDGDAPTPLPPRGLDRARSAYVEKILPLVTPVVGFAIREPITAGHMAKMAIHEGALQVAYETLLPELSGGTYAAVAELIERRRPMIAFFRAEATARLARSPQERLAAAWALANWAPLRVGGVGDADARRSLRSLYGSAAAQSALAASDAVIADLVPGRPTPSLRSVRRALRHAAPARRPTPARRAKES</sequence>
<dbReference type="EMBL" id="NMVJ01000001">
    <property type="protein sequence ID" value="OYN92306.1"/>
    <property type="molecule type" value="Genomic_DNA"/>
</dbReference>
<evidence type="ECO:0000256" key="1">
    <source>
        <dbReference type="SAM" id="MobiDB-lite"/>
    </source>
</evidence>
<proteinExistence type="predicted"/>
<feature type="compositionally biased region" description="Low complexity" evidence="1">
    <location>
        <begin position="10"/>
        <end position="23"/>
    </location>
</feature>
<evidence type="ECO:0000313" key="3">
    <source>
        <dbReference type="Proteomes" id="UP000216300"/>
    </source>
</evidence>
<comment type="caution">
    <text evidence="2">The sequence shown here is derived from an EMBL/GenBank/DDBJ whole genome shotgun (WGS) entry which is preliminary data.</text>
</comment>
<dbReference type="OrthoDB" id="3721183at2"/>
<protein>
    <submittedName>
        <fullName evidence="2">Uncharacterized protein</fullName>
    </submittedName>
</protein>
<dbReference type="Proteomes" id="UP000216300">
    <property type="component" value="Unassembled WGS sequence"/>
</dbReference>
<keyword evidence="3" id="KW-1185">Reference proteome</keyword>
<evidence type="ECO:0000313" key="2">
    <source>
        <dbReference type="EMBL" id="OYN92306.1"/>
    </source>
</evidence>
<organism evidence="2 3">
    <name type="scientific">Parenemella sanctibonifatiensis</name>
    <dbReference type="NCBI Taxonomy" id="2016505"/>
    <lineage>
        <taxon>Bacteria</taxon>
        <taxon>Bacillati</taxon>
        <taxon>Actinomycetota</taxon>
        <taxon>Actinomycetes</taxon>
        <taxon>Propionibacteriales</taxon>
        <taxon>Propionibacteriaceae</taxon>
        <taxon>Parenemella</taxon>
    </lineage>
</organism>